<reference evidence="1 2" key="1">
    <citation type="journal article" date="2023" name="bioRxiv">
        <title>Conserved and derived expression patterns and positive selection on dental genes reveal complex evolutionary context of ever-growing rodent molars.</title>
        <authorList>
            <person name="Calamari Z.T."/>
            <person name="Song A."/>
            <person name="Cohen E."/>
            <person name="Akter M."/>
            <person name="Roy R.D."/>
            <person name="Hallikas O."/>
            <person name="Christensen M.M."/>
            <person name="Li P."/>
            <person name="Marangoni P."/>
            <person name="Jernvall J."/>
            <person name="Klein O.D."/>
        </authorList>
    </citation>
    <scope>NUCLEOTIDE SEQUENCE [LARGE SCALE GENOMIC DNA]</scope>
    <source>
        <strain evidence="1">V071</strain>
    </source>
</reference>
<dbReference type="EMBL" id="JBBHLL010000291">
    <property type="protein sequence ID" value="KAK7806746.1"/>
    <property type="molecule type" value="Genomic_DNA"/>
</dbReference>
<evidence type="ECO:0000313" key="1">
    <source>
        <dbReference type="EMBL" id="KAK7806746.1"/>
    </source>
</evidence>
<sequence length="68" mass="7466">MTFREEVQPFLLSRKWVRDLPHQELVSPWVSSTAKPGSTPNSAAEVTLLAVQAVHEHGGAVLDTRSPC</sequence>
<name>A0AAW0HXJ7_MYOGA</name>
<evidence type="ECO:0000313" key="2">
    <source>
        <dbReference type="Proteomes" id="UP001488838"/>
    </source>
</evidence>
<dbReference type="Proteomes" id="UP001488838">
    <property type="component" value="Unassembled WGS sequence"/>
</dbReference>
<accession>A0AAW0HXJ7</accession>
<keyword evidence="2" id="KW-1185">Reference proteome</keyword>
<gene>
    <name evidence="1" type="ORF">U0070_026089</name>
</gene>
<comment type="caution">
    <text evidence="1">The sequence shown here is derived from an EMBL/GenBank/DDBJ whole genome shotgun (WGS) entry which is preliminary data.</text>
</comment>
<organism evidence="1 2">
    <name type="scientific">Myodes glareolus</name>
    <name type="common">Bank vole</name>
    <name type="synonym">Clethrionomys glareolus</name>
    <dbReference type="NCBI Taxonomy" id="447135"/>
    <lineage>
        <taxon>Eukaryota</taxon>
        <taxon>Metazoa</taxon>
        <taxon>Chordata</taxon>
        <taxon>Craniata</taxon>
        <taxon>Vertebrata</taxon>
        <taxon>Euteleostomi</taxon>
        <taxon>Mammalia</taxon>
        <taxon>Eutheria</taxon>
        <taxon>Euarchontoglires</taxon>
        <taxon>Glires</taxon>
        <taxon>Rodentia</taxon>
        <taxon>Myomorpha</taxon>
        <taxon>Muroidea</taxon>
        <taxon>Cricetidae</taxon>
        <taxon>Arvicolinae</taxon>
        <taxon>Myodes</taxon>
    </lineage>
</organism>
<protein>
    <submittedName>
        <fullName evidence="1">Uncharacterized protein</fullName>
    </submittedName>
</protein>
<proteinExistence type="predicted"/>
<dbReference type="AlphaFoldDB" id="A0AAW0HXJ7"/>